<feature type="region of interest" description="Disordered" evidence="5">
    <location>
        <begin position="535"/>
        <end position="554"/>
    </location>
</feature>
<dbReference type="InterPro" id="IPR035979">
    <property type="entry name" value="RBD_domain_sf"/>
</dbReference>
<evidence type="ECO:0000259" key="6">
    <source>
        <dbReference type="Pfam" id="PF03467"/>
    </source>
</evidence>
<dbReference type="GO" id="GO:0003729">
    <property type="term" value="F:mRNA binding"/>
    <property type="evidence" value="ECO:0007669"/>
    <property type="project" value="TreeGrafter"/>
</dbReference>
<comment type="subcellular location">
    <subcellularLocation>
        <location evidence="1">Nucleus</location>
    </subcellularLocation>
</comment>
<keyword evidence="3" id="KW-0866">Nonsense-mediated mRNA decay</keyword>
<keyword evidence="4" id="KW-0539">Nucleus</keyword>
<dbReference type="Gene3D" id="3.30.70.330">
    <property type="match status" value="1"/>
</dbReference>
<dbReference type="Pfam" id="PF03467">
    <property type="entry name" value="Smg4_UPF3"/>
    <property type="match status" value="1"/>
</dbReference>
<evidence type="ECO:0000256" key="2">
    <source>
        <dbReference type="ARBA" id="ARBA00005991"/>
    </source>
</evidence>
<dbReference type="InterPro" id="IPR005120">
    <property type="entry name" value="UPF3_dom"/>
</dbReference>
<keyword evidence="8" id="KW-1185">Reference proteome</keyword>
<protein>
    <recommendedName>
        <fullName evidence="6">UPF3 domain-containing protein</fullName>
    </recommendedName>
</protein>
<feature type="region of interest" description="Disordered" evidence="5">
    <location>
        <begin position="326"/>
        <end position="368"/>
    </location>
</feature>
<feature type="region of interest" description="Disordered" evidence="5">
    <location>
        <begin position="167"/>
        <end position="260"/>
    </location>
</feature>
<dbReference type="InterPro" id="IPR039722">
    <property type="entry name" value="Upf3"/>
</dbReference>
<comment type="similarity">
    <text evidence="2">Belongs to the RENT3 family.</text>
</comment>
<dbReference type="EMBL" id="KV863582">
    <property type="protein sequence ID" value="ONK55322.1"/>
    <property type="molecule type" value="Genomic_DNA"/>
</dbReference>
<reference evidence="8" key="1">
    <citation type="journal article" date="2017" name="Nat. Commun.">
        <title>The asparagus genome sheds light on the origin and evolution of a young Y chromosome.</title>
        <authorList>
            <person name="Harkess A."/>
            <person name="Zhou J."/>
            <person name="Xu C."/>
            <person name="Bowers J.E."/>
            <person name="Van der Hulst R."/>
            <person name="Ayyampalayam S."/>
            <person name="Mercati F."/>
            <person name="Riccardi P."/>
            <person name="McKain M.R."/>
            <person name="Kakrana A."/>
            <person name="Tang H."/>
            <person name="Ray J."/>
            <person name="Groenendijk J."/>
            <person name="Arikit S."/>
            <person name="Mathioni S.M."/>
            <person name="Nakano M."/>
            <person name="Shan H."/>
            <person name="Telgmann-Rauber A."/>
            <person name="Kanno A."/>
            <person name="Yue Z."/>
            <person name="Chen H."/>
            <person name="Li W."/>
            <person name="Chen Y."/>
            <person name="Xu X."/>
            <person name="Zhang Y."/>
            <person name="Luo S."/>
            <person name="Chen H."/>
            <person name="Gao J."/>
            <person name="Mao Z."/>
            <person name="Pires J.C."/>
            <person name="Luo M."/>
            <person name="Kudrna D."/>
            <person name="Wing R.A."/>
            <person name="Meyers B.C."/>
            <person name="Yi K."/>
            <person name="Kong H."/>
            <person name="Lavrijsen P."/>
            <person name="Sunseri F."/>
            <person name="Falavigna A."/>
            <person name="Ye Y."/>
            <person name="Leebens-Mack J.H."/>
            <person name="Chen G."/>
        </authorList>
    </citation>
    <scope>NUCLEOTIDE SEQUENCE [LARGE SCALE GENOMIC DNA]</scope>
    <source>
        <strain evidence="8">cv. DH0086</strain>
    </source>
</reference>
<feature type="compositionally biased region" description="Basic and acidic residues" evidence="5">
    <location>
        <begin position="223"/>
        <end position="245"/>
    </location>
</feature>
<proteinExistence type="inferred from homology"/>
<feature type="region of interest" description="Disordered" evidence="5">
    <location>
        <begin position="409"/>
        <end position="431"/>
    </location>
</feature>
<evidence type="ECO:0000256" key="1">
    <source>
        <dbReference type="ARBA" id="ARBA00004123"/>
    </source>
</evidence>
<feature type="compositionally biased region" description="Basic and acidic residues" evidence="5">
    <location>
        <begin position="409"/>
        <end position="426"/>
    </location>
</feature>
<dbReference type="OrthoDB" id="18087at2759"/>
<dbReference type="GO" id="GO:0005737">
    <property type="term" value="C:cytoplasm"/>
    <property type="evidence" value="ECO:0007669"/>
    <property type="project" value="TreeGrafter"/>
</dbReference>
<dbReference type="PANTHER" id="PTHR13112">
    <property type="entry name" value="UPF3 REGULATOR OF NONSENSE TRANSCRIPTS-LIKE PROTEIN"/>
    <property type="match status" value="1"/>
</dbReference>
<feature type="domain" description="UPF3" evidence="6">
    <location>
        <begin position="7"/>
        <end position="168"/>
    </location>
</feature>
<dbReference type="GO" id="GO:0000184">
    <property type="term" value="P:nuclear-transcribed mRNA catabolic process, nonsense-mediated decay"/>
    <property type="evidence" value="ECO:0007669"/>
    <property type="project" value="UniProtKB-KW"/>
</dbReference>
<evidence type="ECO:0000256" key="4">
    <source>
        <dbReference type="ARBA" id="ARBA00023242"/>
    </source>
</evidence>
<dbReference type="FunFam" id="3.30.70.330:FF:000255">
    <property type="entry name" value="Regulator of nonsense transcripts UPF3"/>
    <property type="match status" value="1"/>
</dbReference>
<sequence length="554" mass="61554">MKDPLDKTKVVLRHLPPSISQSALMDQIDARFSGRYNWFSFRPGKYSQKNQRFSRAYIDFQSPEDVVDFAEFFDGHVFVNEKGTQFKALVEYAPSQHVPKVLSKKDGREGTIFKDPEYVEFLEFISKPVENLPSAEIQLERREAERAGGPKESVITTPLMDFIRQKRAIKSGSQRSSSSGKLSRRAGGALSSSSISSKRGAEKRRGLTSMYVLRDNGKTNSNVKDKAGYTLVSRKEGQACRREVSEEAMDSNESTPIVSGSVEIGKRRVVLLKGKEREASHVSGSSSQQQSATALVRNLNGSISSKQSQRQEASGRIIRSILSNKGTHQSRSYVGSQSEQQTQAVNSEREKRPPRPPNPRLNFKDHVIGSAKQLSSPDVDGKRMIDDKSAMSNLHGSVSIVDKNDRRVRNKDRPDRGVWTPRHSDGVHVNNDNSFSAQQLSDALEGISQQTLGHKNRDEDMDIQTAQRACVSNSMAAYDDSMTHGEMKLDLQNSNRRAENGLYRHIGRRGSGHGMKDMDGSVNFSEGKPCKRGISAGYGSHEKQVWVQKSGSGS</sequence>
<dbReference type="Gramene" id="ONK55322">
    <property type="protein sequence ID" value="ONK55322"/>
    <property type="gene ID" value="A4U43_UnF5010"/>
</dbReference>
<dbReference type="OMA" id="SQIADGH"/>
<feature type="compositionally biased region" description="Polar residues" evidence="5">
    <location>
        <begin position="326"/>
        <end position="346"/>
    </location>
</feature>
<dbReference type="PANTHER" id="PTHR13112:SF0">
    <property type="entry name" value="FI21285P1"/>
    <property type="match status" value="1"/>
</dbReference>
<feature type="compositionally biased region" description="Low complexity" evidence="5">
    <location>
        <begin position="170"/>
        <end position="198"/>
    </location>
</feature>
<evidence type="ECO:0000313" key="8">
    <source>
        <dbReference type="Proteomes" id="UP000243459"/>
    </source>
</evidence>
<dbReference type="SUPFAM" id="SSF54928">
    <property type="entry name" value="RNA-binding domain, RBD"/>
    <property type="match status" value="1"/>
</dbReference>
<evidence type="ECO:0000256" key="5">
    <source>
        <dbReference type="SAM" id="MobiDB-lite"/>
    </source>
</evidence>
<dbReference type="GO" id="GO:0005730">
    <property type="term" value="C:nucleolus"/>
    <property type="evidence" value="ECO:0007669"/>
    <property type="project" value="TreeGrafter"/>
</dbReference>
<feature type="region of interest" description="Disordered" evidence="5">
    <location>
        <begin position="505"/>
        <end position="526"/>
    </location>
</feature>
<organism evidence="7 8">
    <name type="scientific">Asparagus officinalis</name>
    <name type="common">Garden asparagus</name>
    <dbReference type="NCBI Taxonomy" id="4686"/>
    <lineage>
        <taxon>Eukaryota</taxon>
        <taxon>Viridiplantae</taxon>
        <taxon>Streptophyta</taxon>
        <taxon>Embryophyta</taxon>
        <taxon>Tracheophyta</taxon>
        <taxon>Spermatophyta</taxon>
        <taxon>Magnoliopsida</taxon>
        <taxon>Liliopsida</taxon>
        <taxon>Asparagales</taxon>
        <taxon>Asparagaceae</taxon>
        <taxon>Asparagoideae</taxon>
        <taxon>Asparagus</taxon>
    </lineage>
</organism>
<name>A0A1R3L6S3_ASPOF</name>
<accession>A0A1R3L6S3</accession>
<gene>
    <name evidence="7" type="ORF">A4U43_UnF5010</name>
</gene>
<dbReference type="AlphaFoldDB" id="A0A1R3L6S3"/>
<dbReference type="GO" id="GO:0045727">
    <property type="term" value="P:positive regulation of translation"/>
    <property type="evidence" value="ECO:0007669"/>
    <property type="project" value="TreeGrafter"/>
</dbReference>
<dbReference type="Proteomes" id="UP000243459">
    <property type="component" value="Unassembled WGS sequence"/>
</dbReference>
<dbReference type="InterPro" id="IPR012677">
    <property type="entry name" value="Nucleotide-bd_a/b_plait_sf"/>
</dbReference>
<dbReference type="CDD" id="cd12455">
    <property type="entry name" value="RRM_like_Smg4_UPF3"/>
    <property type="match status" value="1"/>
</dbReference>
<evidence type="ECO:0000256" key="3">
    <source>
        <dbReference type="ARBA" id="ARBA00023161"/>
    </source>
</evidence>
<evidence type="ECO:0000313" key="7">
    <source>
        <dbReference type="EMBL" id="ONK55322.1"/>
    </source>
</evidence>